<protein>
    <submittedName>
        <fullName evidence="1">Uncharacterized protein</fullName>
    </submittedName>
</protein>
<evidence type="ECO:0000313" key="2">
    <source>
        <dbReference type="Proteomes" id="UP000198917"/>
    </source>
</evidence>
<organism evidence="1 2">
    <name type="scientific">Agrobacterium fabrum</name>
    <dbReference type="NCBI Taxonomy" id="1176649"/>
    <lineage>
        <taxon>Bacteria</taxon>
        <taxon>Pseudomonadati</taxon>
        <taxon>Pseudomonadota</taxon>
        <taxon>Alphaproteobacteria</taxon>
        <taxon>Hyphomicrobiales</taxon>
        <taxon>Rhizobiaceae</taxon>
        <taxon>Rhizobium/Agrobacterium group</taxon>
        <taxon>Agrobacterium</taxon>
        <taxon>Agrobacterium tumefaciens complex</taxon>
    </lineage>
</organism>
<dbReference type="Proteomes" id="UP000198917">
    <property type="component" value="Unassembled WGS sequence"/>
</dbReference>
<name>A0A7Z7BHK2_9HYPH</name>
<dbReference type="AlphaFoldDB" id="A0A7Z7BHK2"/>
<dbReference type="EMBL" id="FNEW01000001">
    <property type="protein sequence ID" value="SDJ26253.1"/>
    <property type="molecule type" value="Genomic_DNA"/>
</dbReference>
<proteinExistence type="predicted"/>
<gene>
    <name evidence="1" type="ORF">SAMN05428983_0879</name>
</gene>
<evidence type="ECO:0000313" key="1">
    <source>
        <dbReference type="EMBL" id="SDJ26253.1"/>
    </source>
</evidence>
<accession>A0A7Z7BHK2</accession>
<reference evidence="1 2" key="1">
    <citation type="submission" date="2016-10" db="EMBL/GenBank/DDBJ databases">
        <authorList>
            <person name="Varghese N."/>
            <person name="Submissions S."/>
        </authorList>
    </citation>
    <scope>NUCLEOTIDE SEQUENCE [LARGE SCALE GENOMIC DNA]</scope>
    <source>
        <strain evidence="1 2">PDC82</strain>
    </source>
</reference>
<dbReference type="RefSeq" id="WP_092731886.1">
    <property type="nucleotide sequence ID" value="NZ_FNEW01000001.1"/>
</dbReference>
<sequence>MSRFYYVHPESACAFSTEDPPEVVLASGDGLCMEVDRHEYLKSCIEWGIEPDLEPIADLLGDLL</sequence>
<comment type="caution">
    <text evidence="1">The sequence shown here is derived from an EMBL/GenBank/DDBJ whole genome shotgun (WGS) entry which is preliminary data.</text>
</comment>